<keyword evidence="3" id="KW-1185">Reference proteome</keyword>
<sequence>MWHWSLAQWGMAVLAGLIVLVALFYCEEDWRGKQAWDNYKSEMRAQGKALDWATFIPSPVPVDENVFGAPNMSPWFVKSGGTIGVPMGMTAGLSGLYQGGGSNAMAEITIVPPNAVVAAGEADLVLSYNPPVLAMAETNVASVAGSSNSIIPLIVMNEVRLSDAITNIAHAAGVKYLLDSKVVYERNADGSLFLDAPVSLRWTNVTGHQALQELLKNYNLRLVEDSKTGVARITKKDLAPSAEPEVRERLKKVFQDWVEADTNAPSGPSLVAPQGYTIYSRAVQGPKPVRIVVKAEEVPRSDEIAGFFPGNQRMYGSRFLSRPQAKLIGSNVFRVSLNPPTHVGAADYLAWSDQFEPEFATMREGLKRPYAQMVGSYEIPNAMPIPNFVAVRVVPQTLAQRAQCYLLLGQPEKALEELTMMNDLCRMLEGRPMNKAMTLAAAMINVAVRGIYVGVVADGLRLQAWQEPQLAVLQQQLGEIDLLPYLAAGFETARVASCYTLEHTSPEQYDKVYRPFPSSSTTFRDKLKDPMFVFLSFAPRGWVYQNMVNMGRMNLSMLDGLDLTNHLVLPRAAESSFRKIESSMGKRWPETILAAQVIPNFKIGIQVLARNQTLVNEALVVCALERYHFVHGQYPENLESLVPKFMEKLPHDIVGGQPLKYRAEKGQFKLYSIGWNEKDDGGVAGSKKDGAVDLEADDWVWPYREKLGL</sequence>
<evidence type="ECO:0000313" key="2">
    <source>
        <dbReference type="EMBL" id="EEF58227.1"/>
    </source>
</evidence>
<name>B9XPJ9_PEDPL</name>
<dbReference type="Proteomes" id="UP000003688">
    <property type="component" value="Unassembled WGS sequence"/>
</dbReference>
<dbReference type="EMBL" id="ABOX02000047">
    <property type="protein sequence ID" value="EEF58227.1"/>
    <property type="molecule type" value="Genomic_DNA"/>
</dbReference>
<proteinExistence type="predicted"/>
<keyword evidence="1" id="KW-1133">Transmembrane helix</keyword>
<evidence type="ECO:0000313" key="3">
    <source>
        <dbReference type="Proteomes" id="UP000003688"/>
    </source>
</evidence>
<gene>
    <name evidence="2" type="ORF">Cflav_PD1427</name>
</gene>
<feature type="transmembrane region" description="Helical" evidence="1">
    <location>
        <begin position="6"/>
        <end position="26"/>
    </location>
</feature>
<organism evidence="2 3">
    <name type="scientific">Pedosphaera parvula (strain Ellin514)</name>
    <dbReference type="NCBI Taxonomy" id="320771"/>
    <lineage>
        <taxon>Bacteria</taxon>
        <taxon>Pseudomonadati</taxon>
        <taxon>Verrucomicrobiota</taxon>
        <taxon>Pedosphaerae</taxon>
        <taxon>Pedosphaerales</taxon>
        <taxon>Pedosphaeraceae</taxon>
        <taxon>Pedosphaera</taxon>
    </lineage>
</organism>
<comment type="caution">
    <text evidence="2">The sequence shown here is derived from an EMBL/GenBank/DDBJ whole genome shotgun (WGS) entry which is preliminary data.</text>
</comment>
<evidence type="ECO:0008006" key="4">
    <source>
        <dbReference type="Google" id="ProtNLM"/>
    </source>
</evidence>
<keyword evidence="1" id="KW-0812">Transmembrane</keyword>
<evidence type="ECO:0000256" key="1">
    <source>
        <dbReference type="SAM" id="Phobius"/>
    </source>
</evidence>
<accession>B9XPJ9</accession>
<dbReference type="AlphaFoldDB" id="B9XPJ9"/>
<keyword evidence="1" id="KW-0472">Membrane</keyword>
<reference evidence="2 3" key="1">
    <citation type="journal article" date="2011" name="J. Bacteriol.">
        <title>Genome sequence of 'Pedosphaera parvula' Ellin514, an aerobic Verrucomicrobial isolate from pasture soil.</title>
        <authorList>
            <person name="Kant R."/>
            <person name="van Passel M.W."/>
            <person name="Sangwan P."/>
            <person name="Palva A."/>
            <person name="Lucas S."/>
            <person name="Copeland A."/>
            <person name="Lapidus A."/>
            <person name="Glavina Del Rio T."/>
            <person name="Dalin E."/>
            <person name="Tice H."/>
            <person name="Bruce D."/>
            <person name="Goodwin L."/>
            <person name="Pitluck S."/>
            <person name="Chertkov O."/>
            <person name="Larimer F.W."/>
            <person name="Land M.L."/>
            <person name="Hauser L."/>
            <person name="Brettin T.S."/>
            <person name="Detter J.C."/>
            <person name="Han S."/>
            <person name="de Vos W.M."/>
            <person name="Janssen P.H."/>
            <person name="Smidt H."/>
        </authorList>
    </citation>
    <scope>NUCLEOTIDE SEQUENCE [LARGE SCALE GENOMIC DNA]</scope>
    <source>
        <strain evidence="2 3">Ellin514</strain>
    </source>
</reference>
<protein>
    <recommendedName>
        <fullName evidence="4">Type II secretion system protein GspG C-terminal domain-containing protein</fullName>
    </recommendedName>
</protein>